<dbReference type="RefSeq" id="XP_018840196.1">
    <property type="nucleotide sequence ID" value="XM_018984651.2"/>
</dbReference>
<sequence>MEANRKRRGFIKGKLMSFQRAVKPSSVVQYTSKAKPSQSSPSTASVGFLLHQDYVVSQPKQKVSFIVPADNSRDLISSQYDSLYGIAADETVDTKAATYISSVQERFKLERMKSERKKCQVDALL</sequence>
<dbReference type="KEGG" id="jre:109005640"/>
<organism evidence="1 2">
    <name type="scientific">Juglans regia</name>
    <name type="common">English walnut</name>
    <dbReference type="NCBI Taxonomy" id="51240"/>
    <lineage>
        <taxon>Eukaryota</taxon>
        <taxon>Viridiplantae</taxon>
        <taxon>Streptophyta</taxon>
        <taxon>Embryophyta</taxon>
        <taxon>Tracheophyta</taxon>
        <taxon>Spermatophyta</taxon>
        <taxon>Magnoliopsida</taxon>
        <taxon>eudicotyledons</taxon>
        <taxon>Gunneridae</taxon>
        <taxon>Pentapetalae</taxon>
        <taxon>rosids</taxon>
        <taxon>fabids</taxon>
        <taxon>Fagales</taxon>
        <taxon>Juglandaceae</taxon>
        <taxon>Juglans</taxon>
    </lineage>
</organism>
<dbReference type="Gramene" id="Jr01_06790_p1">
    <property type="protein sequence ID" value="cds.Jr01_06790_p1"/>
    <property type="gene ID" value="Jr01_06790"/>
</dbReference>
<evidence type="ECO:0000313" key="2">
    <source>
        <dbReference type="RefSeq" id="XP_018840196.1"/>
    </source>
</evidence>
<keyword evidence="1" id="KW-1185">Reference proteome</keyword>
<name>A0A2I4G8H7_JUGRE</name>
<reference evidence="2" key="1">
    <citation type="submission" date="2025-08" db="UniProtKB">
        <authorList>
            <consortium name="RefSeq"/>
        </authorList>
    </citation>
    <scope>IDENTIFICATION</scope>
    <source>
        <tissue evidence="2">Leaves</tissue>
    </source>
</reference>
<gene>
    <name evidence="2" type="primary">LOC109005640</name>
</gene>
<accession>A0A2I4G8H7</accession>
<dbReference type="OrthoDB" id="911847at2759"/>
<dbReference type="AlphaFoldDB" id="A0A2I4G8H7"/>
<protein>
    <submittedName>
        <fullName evidence="2">Uncharacterized protein LOC109005640</fullName>
    </submittedName>
</protein>
<proteinExistence type="predicted"/>
<dbReference type="GeneID" id="109005640"/>
<dbReference type="FunCoup" id="A0A2I4G8H7">
    <property type="interactions" value="3"/>
</dbReference>
<dbReference type="PANTHER" id="PTHR36030:SF1">
    <property type="entry name" value="CALMODULIN-BINDING DOMAIN-CONTAINING PROTEIN"/>
    <property type="match status" value="1"/>
</dbReference>
<dbReference type="Proteomes" id="UP000235220">
    <property type="component" value="Chromosome 1"/>
</dbReference>
<dbReference type="PANTHER" id="PTHR36030">
    <property type="entry name" value="CALMODULIN-BINDING DOMAIN-CONTAINING PROTEIN"/>
    <property type="match status" value="1"/>
</dbReference>
<evidence type="ECO:0000313" key="1">
    <source>
        <dbReference type="Proteomes" id="UP000235220"/>
    </source>
</evidence>